<comment type="caution">
    <text evidence="1">The sequence shown here is derived from an EMBL/GenBank/DDBJ whole genome shotgun (WGS) entry which is preliminary data.</text>
</comment>
<dbReference type="AlphaFoldDB" id="A0A834IRK0"/>
<accession>A0A834IRK0</accession>
<reference evidence="1" key="1">
    <citation type="submission" date="2020-08" db="EMBL/GenBank/DDBJ databases">
        <title>Genome sequencing and assembly of the red palm weevil Rhynchophorus ferrugineus.</title>
        <authorList>
            <person name="Dias G.B."/>
            <person name="Bergman C.M."/>
            <person name="Manee M."/>
        </authorList>
    </citation>
    <scope>NUCLEOTIDE SEQUENCE</scope>
    <source>
        <strain evidence="1">AA-2017</strain>
        <tissue evidence="1">Whole larva</tissue>
    </source>
</reference>
<dbReference type="EMBL" id="JAACXV010000061">
    <property type="protein sequence ID" value="KAF7285094.1"/>
    <property type="molecule type" value="Genomic_DNA"/>
</dbReference>
<protein>
    <submittedName>
        <fullName evidence="1">Uncharacterized protein</fullName>
    </submittedName>
</protein>
<keyword evidence="2" id="KW-1185">Reference proteome</keyword>
<evidence type="ECO:0000313" key="1">
    <source>
        <dbReference type="EMBL" id="KAF7285094.1"/>
    </source>
</evidence>
<dbReference type="Proteomes" id="UP000625711">
    <property type="component" value="Unassembled WGS sequence"/>
</dbReference>
<gene>
    <name evidence="1" type="ORF">GWI33_011945</name>
</gene>
<proteinExistence type="predicted"/>
<organism evidence="1 2">
    <name type="scientific">Rhynchophorus ferrugineus</name>
    <name type="common">Red palm weevil</name>
    <name type="synonym">Curculio ferrugineus</name>
    <dbReference type="NCBI Taxonomy" id="354439"/>
    <lineage>
        <taxon>Eukaryota</taxon>
        <taxon>Metazoa</taxon>
        <taxon>Ecdysozoa</taxon>
        <taxon>Arthropoda</taxon>
        <taxon>Hexapoda</taxon>
        <taxon>Insecta</taxon>
        <taxon>Pterygota</taxon>
        <taxon>Neoptera</taxon>
        <taxon>Endopterygota</taxon>
        <taxon>Coleoptera</taxon>
        <taxon>Polyphaga</taxon>
        <taxon>Cucujiformia</taxon>
        <taxon>Curculionidae</taxon>
        <taxon>Dryophthorinae</taxon>
        <taxon>Rhynchophorus</taxon>
    </lineage>
</organism>
<evidence type="ECO:0000313" key="2">
    <source>
        <dbReference type="Proteomes" id="UP000625711"/>
    </source>
</evidence>
<name>A0A834IRK0_RHYFE</name>
<sequence>MIRKQKESPCTPPPVFRCRDARKTPLLMARPLKDTKVLSFGRKQMPATPEENHRRSVYFPEFSVEGEGGRQYVKRIKFNRRVRGYELKLGYIQSVTLCSLSRNTQREKPYEIIKEVAGGDDADYEGGEGG</sequence>